<dbReference type="SUPFAM" id="SSF52047">
    <property type="entry name" value="RNI-like"/>
    <property type="match status" value="1"/>
</dbReference>
<dbReference type="GeneID" id="22912079"/>
<protein>
    <submittedName>
        <fullName evidence="1">Uncharacterized protein</fullName>
    </submittedName>
</protein>
<evidence type="ECO:0000313" key="2">
    <source>
        <dbReference type="Proteomes" id="UP000019763"/>
    </source>
</evidence>
<gene>
    <name evidence="1" type="ORF">GNI_056170</name>
</gene>
<dbReference type="RefSeq" id="XP_011129956.1">
    <property type="nucleotide sequence ID" value="XM_011131654.1"/>
</dbReference>
<organism evidence="1 2">
    <name type="scientific">Gregarina niphandrodes</name>
    <name type="common">Septate eugregarine</name>
    <dbReference type="NCBI Taxonomy" id="110365"/>
    <lineage>
        <taxon>Eukaryota</taxon>
        <taxon>Sar</taxon>
        <taxon>Alveolata</taxon>
        <taxon>Apicomplexa</taxon>
        <taxon>Conoidasida</taxon>
        <taxon>Gregarinasina</taxon>
        <taxon>Eugregarinorida</taxon>
        <taxon>Gregarinidae</taxon>
        <taxon>Gregarina</taxon>
    </lineage>
</organism>
<dbReference type="Proteomes" id="UP000019763">
    <property type="component" value="Unassembled WGS sequence"/>
</dbReference>
<comment type="caution">
    <text evidence="1">The sequence shown here is derived from an EMBL/GenBank/DDBJ whole genome shotgun (WGS) entry which is preliminary data.</text>
</comment>
<sequence>MAEMLVEMKYTSVEVKVKRLRREDRAMLERMIEKEQETRVSISHVTEPETIRDIHGLKENIVELDISWDKNRSDSDWKTIGEMTGLERLNIESCNMQEEQCSRHLGRLKCRIER</sequence>
<proteinExistence type="predicted"/>
<reference evidence="1" key="1">
    <citation type="submission" date="2013-12" db="EMBL/GenBank/DDBJ databases">
        <authorList>
            <person name="Omoto C.K."/>
            <person name="Sibley D."/>
            <person name="Venepally P."/>
            <person name="Hadjithomas M."/>
            <person name="Karamycheva S."/>
            <person name="Brunk B."/>
            <person name="Roos D."/>
            <person name="Caler E."/>
            <person name="Lorenzi H."/>
        </authorList>
    </citation>
    <scope>NUCLEOTIDE SEQUENCE</scope>
</reference>
<name>A0A023B8R5_GRENI</name>
<dbReference type="VEuPathDB" id="CryptoDB:GNI_056170"/>
<accession>A0A023B8R5</accession>
<evidence type="ECO:0000313" key="1">
    <source>
        <dbReference type="EMBL" id="EZG70294.1"/>
    </source>
</evidence>
<keyword evidence="2" id="KW-1185">Reference proteome</keyword>
<dbReference type="EMBL" id="AFNH02000426">
    <property type="protein sequence ID" value="EZG70294.1"/>
    <property type="molecule type" value="Genomic_DNA"/>
</dbReference>
<dbReference type="AlphaFoldDB" id="A0A023B8R5"/>